<proteinExistence type="predicted"/>
<organism evidence="2 3">
    <name type="scientific">Thalictrum thalictroides</name>
    <name type="common">Rue-anemone</name>
    <name type="synonym">Anemone thalictroides</name>
    <dbReference type="NCBI Taxonomy" id="46969"/>
    <lineage>
        <taxon>Eukaryota</taxon>
        <taxon>Viridiplantae</taxon>
        <taxon>Streptophyta</taxon>
        <taxon>Embryophyta</taxon>
        <taxon>Tracheophyta</taxon>
        <taxon>Spermatophyta</taxon>
        <taxon>Magnoliopsida</taxon>
        <taxon>Ranunculales</taxon>
        <taxon>Ranunculaceae</taxon>
        <taxon>Thalictroideae</taxon>
        <taxon>Thalictrum</taxon>
    </lineage>
</organism>
<sequence length="102" mass="11885">MQGQFRAANVFCQEAYANVQNLKRQLFKNKYFQMYKDDDFRNKYLKNNPMSTFALAAARKKIEADKVVTLSISTEKPEMIKEENKHGQEEDDRATKRGESVA</sequence>
<feature type="region of interest" description="Disordered" evidence="1">
    <location>
        <begin position="75"/>
        <end position="102"/>
    </location>
</feature>
<evidence type="ECO:0000313" key="2">
    <source>
        <dbReference type="EMBL" id="KAF5200586.1"/>
    </source>
</evidence>
<dbReference type="EMBL" id="JABWDY010010584">
    <property type="protein sequence ID" value="KAF5200586.1"/>
    <property type="molecule type" value="Genomic_DNA"/>
</dbReference>
<accession>A0A7J6WT76</accession>
<reference evidence="2 3" key="1">
    <citation type="submission" date="2020-06" db="EMBL/GenBank/DDBJ databases">
        <title>Transcriptomic and genomic resources for Thalictrum thalictroides and T. hernandezii: Facilitating candidate gene discovery in an emerging model plant lineage.</title>
        <authorList>
            <person name="Arias T."/>
            <person name="Riano-Pachon D.M."/>
            <person name="Di Stilio V.S."/>
        </authorList>
    </citation>
    <scope>NUCLEOTIDE SEQUENCE [LARGE SCALE GENOMIC DNA]</scope>
    <source>
        <strain evidence="3">cv. WT478/WT964</strain>
        <tissue evidence="2">Leaves</tissue>
    </source>
</reference>
<keyword evidence="3" id="KW-1185">Reference proteome</keyword>
<name>A0A7J6WT76_THATH</name>
<protein>
    <submittedName>
        <fullName evidence="2">Uncharacterized protein</fullName>
    </submittedName>
</protein>
<evidence type="ECO:0000256" key="1">
    <source>
        <dbReference type="SAM" id="MobiDB-lite"/>
    </source>
</evidence>
<gene>
    <name evidence="2" type="ORF">FRX31_009828</name>
</gene>
<comment type="caution">
    <text evidence="2">The sequence shown here is derived from an EMBL/GenBank/DDBJ whole genome shotgun (WGS) entry which is preliminary data.</text>
</comment>
<evidence type="ECO:0000313" key="3">
    <source>
        <dbReference type="Proteomes" id="UP000554482"/>
    </source>
</evidence>
<dbReference type="Proteomes" id="UP000554482">
    <property type="component" value="Unassembled WGS sequence"/>
</dbReference>
<dbReference type="AlphaFoldDB" id="A0A7J6WT76"/>